<dbReference type="InterPro" id="IPR002881">
    <property type="entry name" value="DUF58"/>
</dbReference>
<keyword evidence="4" id="KW-1185">Reference proteome</keyword>
<keyword evidence="1" id="KW-0472">Membrane</keyword>
<proteinExistence type="predicted"/>
<organism evidence="3 4">
    <name type="scientific">Peribacillus faecalis</name>
    <dbReference type="NCBI Taxonomy" id="2772559"/>
    <lineage>
        <taxon>Bacteria</taxon>
        <taxon>Bacillati</taxon>
        <taxon>Bacillota</taxon>
        <taxon>Bacilli</taxon>
        <taxon>Bacillales</taxon>
        <taxon>Bacillaceae</taxon>
        <taxon>Peribacillus</taxon>
    </lineage>
</organism>
<feature type="domain" description="DUF58" evidence="2">
    <location>
        <begin position="203"/>
        <end position="333"/>
    </location>
</feature>
<dbReference type="AlphaFoldDB" id="A0A927CX07"/>
<feature type="transmembrane region" description="Helical" evidence="1">
    <location>
        <begin position="35"/>
        <end position="53"/>
    </location>
</feature>
<dbReference type="Proteomes" id="UP000602076">
    <property type="component" value="Unassembled WGS sequence"/>
</dbReference>
<dbReference type="PANTHER" id="PTHR34351:SF2">
    <property type="entry name" value="DUF58 DOMAIN-CONTAINING PROTEIN"/>
    <property type="match status" value="1"/>
</dbReference>
<gene>
    <name evidence="3" type="ORF">IEO70_12285</name>
</gene>
<dbReference type="PANTHER" id="PTHR34351">
    <property type="entry name" value="SLR1927 PROTEIN-RELATED"/>
    <property type="match status" value="1"/>
</dbReference>
<name>A0A927CX07_9BACI</name>
<comment type="caution">
    <text evidence="3">The sequence shown here is derived from an EMBL/GenBank/DDBJ whole genome shotgun (WGS) entry which is preliminary data.</text>
</comment>
<evidence type="ECO:0000313" key="3">
    <source>
        <dbReference type="EMBL" id="MBD3109126.1"/>
    </source>
</evidence>
<keyword evidence="1" id="KW-0812">Transmembrane</keyword>
<sequence>MNKFYKKLSASLFPLLALIVTFVFAMFQGGFVSWFLFYSFLPFILLSFLLRFYSFKQVRVERQIKCKEFVYGERIEVEIAITSEGALPILYLLIEDQVPERLREQLNNRHKGVLFPFWRKKINFSYAIPAAVRGEHEFSAVKLTTGDFLGFYTKVQEFNCFSRLLVYPHYEKTAFKNFEALFEQGQCHSAVRNLNESAIITGVRRYIPGDRMSWIHWKATAKKDEIMTKEFEESKKQDVIILLDQAPSPLFEDLVSLAASLTYAFLKRGIGVAYFGTGSKYASAAIGKGEQQRQRILYELAKVEADSNQTLANFMNERMDLPSQAALIVVTSNTSIQTLSLWGGRAASATAVIMQEQDSAAAVNYSEENKAGIQCTYVTPSSWKSSSKGGGSL</sequence>
<dbReference type="Pfam" id="PF01882">
    <property type="entry name" value="DUF58"/>
    <property type="match status" value="1"/>
</dbReference>
<keyword evidence="1" id="KW-1133">Transmembrane helix</keyword>
<protein>
    <submittedName>
        <fullName evidence="3">DUF58 domain-containing protein</fullName>
    </submittedName>
</protein>
<evidence type="ECO:0000256" key="1">
    <source>
        <dbReference type="SAM" id="Phobius"/>
    </source>
</evidence>
<dbReference type="RefSeq" id="WP_190998666.1">
    <property type="nucleotide sequence ID" value="NZ_JACXSI010000028.1"/>
</dbReference>
<evidence type="ECO:0000259" key="2">
    <source>
        <dbReference type="Pfam" id="PF01882"/>
    </source>
</evidence>
<reference evidence="3" key="1">
    <citation type="submission" date="2020-09" db="EMBL/GenBank/DDBJ databases">
        <title>Bacillus faecalis sp. nov., a moderately halophilic bacterium isolated from cow faeces.</title>
        <authorList>
            <person name="Jiang L."/>
            <person name="Lee J."/>
        </authorList>
    </citation>
    <scope>NUCLEOTIDE SEQUENCE</scope>
    <source>
        <strain evidence="3">AGMB 02131</strain>
    </source>
</reference>
<dbReference type="EMBL" id="JACXSI010000028">
    <property type="protein sequence ID" value="MBD3109126.1"/>
    <property type="molecule type" value="Genomic_DNA"/>
</dbReference>
<accession>A0A927CX07</accession>
<evidence type="ECO:0000313" key="4">
    <source>
        <dbReference type="Proteomes" id="UP000602076"/>
    </source>
</evidence>